<dbReference type="AlphaFoldDB" id="A0A0K8PM68"/>
<accession>A0A0K8PM68</accession>
<keyword evidence="2" id="KW-1185">Reference proteome</keyword>
<sequence length="59" mass="6077">MGTVAASISPMDIWSALMAACYSRVETAGQARVTTAAPVLAPTVRAGPFPGRYVSVHGQ</sequence>
<organism evidence="1 2">
    <name type="scientific">Streptomyces azureus</name>
    <dbReference type="NCBI Taxonomy" id="146537"/>
    <lineage>
        <taxon>Bacteria</taxon>
        <taxon>Bacillati</taxon>
        <taxon>Actinomycetota</taxon>
        <taxon>Actinomycetes</taxon>
        <taxon>Kitasatosporales</taxon>
        <taxon>Streptomycetaceae</taxon>
        <taxon>Streptomyces</taxon>
    </lineage>
</organism>
<protein>
    <submittedName>
        <fullName evidence="1">Uncharacterized protein</fullName>
    </submittedName>
</protein>
<evidence type="ECO:0000313" key="1">
    <source>
        <dbReference type="EMBL" id="GAP48975.1"/>
    </source>
</evidence>
<proteinExistence type="predicted"/>
<evidence type="ECO:0000313" key="2">
    <source>
        <dbReference type="Proteomes" id="UP000053859"/>
    </source>
</evidence>
<dbReference type="Proteomes" id="UP000053859">
    <property type="component" value="Unassembled WGS sequence"/>
</dbReference>
<gene>
    <name evidence="1" type="ORF">SAZU_3840</name>
</gene>
<dbReference type="EMBL" id="DF968288">
    <property type="protein sequence ID" value="GAP48975.1"/>
    <property type="molecule type" value="Genomic_DNA"/>
</dbReference>
<reference evidence="1" key="1">
    <citation type="journal article" date="2015" name="Genome Announc.">
        <title>Draft Genome Sequence of Thiostrepton-Producing Streptomyces azureus ATCC 14921.</title>
        <authorList>
            <person name="Sakihara K."/>
            <person name="Maeda J."/>
            <person name="Tashiro K."/>
            <person name="Fujino Y."/>
            <person name="Kuhara S."/>
            <person name="Ohshima T."/>
            <person name="Ogata S."/>
            <person name="Doi K."/>
        </authorList>
    </citation>
    <scope>NUCLEOTIDE SEQUENCE [LARGE SCALE GENOMIC DNA]</scope>
    <source>
        <strain evidence="1">ATCC14921</strain>
    </source>
</reference>
<name>A0A0K8PM68_STRAJ</name>